<dbReference type="Pfam" id="PF07734">
    <property type="entry name" value="FBA_1"/>
    <property type="match status" value="1"/>
</dbReference>
<dbReference type="PANTHER" id="PTHR31672">
    <property type="entry name" value="BNACNNG10540D PROTEIN"/>
    <property type="match status" value="1"/>
</dbReference>
<accession>A0A8X8BAT6</accession>
<dbReference type="Proteomes" id="UP000886595">
    <property type="component" value="Unassembled WGS sequence"/>
</dbReference>
<dbReference type="InterPro" id="IPR050796">
    <property type="entry name" value="SCF_F-box_component"/>
</dbReference>
<reference evidence="3 4" key="1">
    <citation type="submission" date="2020-02" db="EMBL/GenBank/DDBJ databases">
        <authorList>
            <person name="Ma Q."/>
            <person name="Huang Y."/>
            <person name="Song X."/>
            <person name="Pei D."/>
        </authorList>
    </citation>
    <scope>NUCLEOTIDE SEQUENCE [LARGE SCALE GENOMIC DNA]</scope>
    <source>
        <strain evidence="3">Sxm20200214</strain>
        <tissue evidence="3">Leaf</tissue>
    </source>
</reference>
<dbReference type="InterPro" id="IPR006527">
    <property type="entry name" value="F-box-assoc_dom_typ1"/>
</dbReference>
<evidence type="ECO:0000256" key="1">
    <source>
        <dbReference type="SAM" id="MobiDB-lite"/>
    </source>
</evidence>
<feature type="compositionally biased region" description="Polar residues" evidence="1">
    <location>
        <begin position="380"/>
        <end position="389"/>
    </location>
</feature>
<evidence type="ECO:0000313" key="3">
    <source>
        <dbReference type="EMBL" id="KAG2331539.1"/>
    </source>
</evidence>
<keyword evidence="4" id="KW-1185">Reference proteome</keyword>
<dbReference type="InterPro" id="IPR017451">
    <property type="entry name" value="F-box-assoc_interact_dom"/>
</dbReference>
<dbReference type="OrthoDB" id="1436648at2759"/>
<protein>
    <recommendedName>
        <fullName evidence="2">F-box associated beta-propeller type 1 domain-containing protein</fullName>
    </recommendedName>
</protein>
<evidence type="ECO:0000313" key="4">
    <source>
        <dbReference type="Proteomes" id="UP000886595"/>
    </source>
</evidence>
<proteinExistence type="predicted"/>
<dbReference type="EMBL" id="JAAMPC010000001">
    <property type="protein sequence ID" value="KAG2331539.1"/>
    <property type="molecule type" value="Genomic_DNA"/>
</dbReference>
<dbReference type="AlphaFoldDB" id="A0A8X8BAT6"/>
<evidence type="ECO:0000259" key="2">
    <source>
        <dbReference type="Pfam" id="PF07734"/>
    </source>
</evidence>
<feature type="domain" description="F-box associated beta-propeller type 1" evidence="2">
    <location>
        <begin position="47"/>
        <end position="367"/>
    </location>
</feature>
<gene>
    <name evidence="3" type="ORF">Bca52824_002719</name>
</gene>
<comment type="caution">
    <text evidence="3">The sequence shown here is derived from an EMBL/GenBank/DDBJ whole genome shotgun (WGS) entry which is preliminary data.</text>
</comment>
<organism evidence="3 4">
    <name type="scientific">Brassica carinata</name>
    <name type="common">Ethiopian mustard</name>
    <name type="synonym">Abyssinian cabbage</name>
    <dbReference type="NCBI Taxonomy" id="52824"/>
    <lineage>
        <taxon>Eukaryota</taxon>
        <taxon>Viridiplantae</taxon>
        <taxon>Streptophyta</taxon>
        <taxon>Embryophyta</taxon>
        <taxon>Tracheophyta</taxon>
        <taxon>Spermatophyta</taxon>
        <taxon>Magnoliopsida</taxon>
        <taxon>eudicotyledons</taxon>
        <taxon>Gunneridae</taxon>
        <taxon>Pentapetalae</taxon>
        <taxon>rosids</taxon>
        <taxon>malvids</taxon>
        <taxon>Brassicales</taxon>
        <taxon>Brassicaceae</taxon>
        <taxon>Brassiceae</taxon>
        <taxon>Brassica</taxon>
    </lineage>
</organism>
<dbReference type="PANTHER" id="PTHR31672:SF13">
    <property type="entry name" value="F-BOX PROTEIN CPR30-LIKE"/>
    <property type="match status" value="1"/>
</dbReference>
<dbReference type="NCBIfam" id="TIGR01640">
    <property type="entry name" value="F_box_assoc_1"/>
    <property type="match status" value="1"/>
</dbReference>
<sequence>MMSDQLVGEKILTPKAVGSTRYAGKEAEAAPAPPQQMFVTMNAKIYSLEKFQEDFLDVTVSKLYHCDGLVLCVAKDKDDDDPKLVLWNPCLCQTRWIGARETFNIKDRHAIGYDDSDSDSRNHKILRFVDKWFEIYEIKSNSWRVLDVVQNNTKWAIGLNQRGVPVKGNTYFFAERSVPDYIYGGSKGEIFLLCFDFTKERFGPRLPLPFNDSFNGYNGDIVTLSTFLRGDDEQLAVLFGGYESGFFEIWVTLTVDPNGASWSKFCRVDPGPFCQYGFKLCTPSCGGSFFVDEENKVAVLFELFLLSSTKPLHKAIVFGQDGCFKSSVNLGEALIFENRNPFTNNIRKAARPPLVCSSPYRPSLVQVDQPLVHKRKRMSPSATQSSSVKLSKRMSPPAQ</sequence>
<feature type="region of interest" description="Disordered" evidence="1">
    <location>
        <begin position="371"/>
        <end position="399"/>
    </location>
</feature>
<name>A0A8X8BAT6_BRACI</name>